<organism evidence="1 2">
    <name type="scientific">Streptococcus salivarius</name>
    <dbReference type="NCBI Taxonomy" id="1304"/>
    <lineage>
        <taxon>Bacteria</taxon>
        <taxon>Bacillati</taxon>
        <taxon>Bacillota</taxon>
        <taxon>Bacilli</taxon>
        <taxon>Lactobacillales</taxon>
        <taxon>Streptococcaceae</taxon>
        <taxon>Streptococcus</taxon>
    </lineage>
</organism>
<dbReference type="Pfam" id="PF06612">
    <property type="entry name" value="DUF1146"/>
    <property type="match status" value="1"/>
</dbReference>
<proteinExistence type="predicted"/>
<evidence type="ECO:0000313" key="1">
    <source>
        <dbReference type="EMBL" id="MTR27340.1"/>
    </source>
</evidence>
<protein>
    <submittedName>
        <fullName evidence="1">DUF1146 domain-containing protein</fullName>
    </submittedName>
</protein>
<reference evidence="1 2" key="1">
    <citation type="journal article" date="2019" name="Nat. Med.">
        <title>A library of human gut bacterial isolates paired with longitudinal multiomics data enables mechanistic microbiome research.</title>
        <authorList>
            <person name="Poyet M."/>
            <person name="Groussin M."/>
            <person name="Gibbons S.M."/>
            <person name="Avila-Pacheco J."/>
            <person name="Jiang X."/>
            <person name="Kearney S.M."/>
            <person name="Perrotta A.R."/>
            <person name="Berdy B."/>
            <person name="Zhao S."/>
            <person name="Lieberman T.D."/>
            <person name="Swanson P.K."/>
            <person name="Smith M."/>
            <person name="Roesemann S."/>
            <person name="Alexander J.E."/>
            <person name="Rich S.A."/>
            <person name="Livny J."/>
            <person name="Vlamakis H."/>
            <person name="Clish C."/>
            <person name="Bullock K."/>
            <person name="Deik A."/>
            <person name="Scott J."/>
            <person name="Pierce K.A."/>
            <person name="Xavier R.J."/>
            <person name="Alm E.J."/>
        </authorList>
    </citation>
    <scope>NUCLEOTIDE SEQUENCE [LARGE SCALE GENOMIC DNA]</scope>
    <source>
        <strain evidence="1 2">BIOML-A4</strain>
    </source>
</reference>
<dbReference type="AlphaFoldDB" id="A0A1C7C6U5"/>
<accession>A0A1C7C6U5</accession>
<dbReference type="RefSeq" id="WP_004182616.1">
    <property type="nucleotide sequence ID" value="NZ_CAJHJP010000018.1"/>
</dbReference>
<comment type="caution">
    <text evidence="1">The sequence shown here is derived from an EMBL/GenBank/DDBJ whole genome shotgun (WGS) entry which is preliminary data.</text>
</comment>
<name>A0A1C7C6U5_STRSL</name>
<dbReference type="NCBIfam" id="TIGR02327">
    <property type="entry name" value="int_mem_ywzB"/>
    <property type="match status" value="1"/>
</dbReference>
<dbReference type="Proteomes" id="UP000439678">
    <property type="component" value="Unassembled WGS sequence"/>
</dbReference>
<evidence type="ECO:0000313" key="2">
    <source>
        <dbReference type="Proteomes" id="UP000439678"/>
    </source>
</evidence>
<dbReference type="InterPro" id="IPR009526">
    <property type="entry name" value="DUF1146"/>
</dbReference>
<gene>
    <name evidence="1" type="ORF">GMC65_02995</name>
</gene>
<sequence length="78" mass="8776">MTILNDMVPLASHLVFIGLTYQMVNTLFDWEKITKNVIVNTGKLRLFLLFISIAIGFLVSSFFIYVLTLCQSLASSIS</sequence>
<dbReference type="EMBL" id="WMYO01000002">
    <property type="protein sequence ID" value="MTR27340.1"/>
    <property type="molecule type" value="Genomic_DNA"/>
</dbReference>